<reference evidence="6 7" key="1">
    <citation type="submission" date="2023-08" db="EMBL/GenBank/DDBJ databases">
        <title>Nocardioides seae sp. nov., a bacterium isolated from a soil.</title>
        <authorList>
            <person name="Wang X."/>
        </authorList>
    </citation>
    <scope>NUCLEOTIDE SEQUENCE [LARGE SCALE GENOMIC DNA]</scope>
    <source>
        <strain evidence="6 7">YZH12</strain>
    </source>
</reference>
<feature type="domain" description="Enterochelin esterase N-terminal" evidence="5">
    <location>
        <begin position="62"/>
        <end position="187"/>
    </location>
</feature>
<dbReference type="InterPro" id="IPR014756">
    <property type="entry name" value="Ig_E-set"/>
</dbReference>
<comment type="similarity">
    <text evidence="4">Belongs to the Fes family.</text>
</comment>
<dbReference type="InterPro" id="IPR013783">
    <property type="entry name" value="Ig-like_fold"/>
</dbReference>
<dbReference type="SUPFAM" id="SSF53474">
    <property type="entry name" value="alpha/beta-Hydrolases"/>
    <property type="match status" value="1"/>
</dbReference>
<comment type="subcellular location">
    <subcellularLocation>
        <location evidence="1">Cytoplasm</location>
    </subcellularLocation>
</comment>
<name>A0ABU3PV13_9ACTN</name>
<evidence type="ECO:0000259" key="5">
    <source>
        <dbReference type="Pfam" id="PF11806"/>
    </source>
</evidence>
<evidence type="ECO:0000313" key="7">
    <source>
        <dbReference type="Proteomes" id="UP001268542"/>
    </source>
</evidence>
<evidence type="ECO:0000313" key="6">
    <source>
        <dbReference type="EMBL" id="MDT9593060.1"/>
    </source>
</evidence>
<dbReference type="Pfam" id="PF11806">
    <property type="entry name" value="Enterochelin_N"/>
    <property type="match status" value="1"/>
</dbReference>
<keyword evidence="2" id="KW-0963">Cytoplasm</keyword>
<evidence type="ECO:0000256" key="1">
    <source>
        <dbReference type="ARBA" id="ARBA00004496"/>
    </source>
</evidence>
<evidence type="ECO:0000256" key="3">
    <source>
        <dbReference type="ARBA" id="ARBA00022801"/>
    </source>
</evidence>
<evidence type="ECO:0000256" key="4">
    <source>
        <dbReference type="ARBA" id="ARBA00024201"/>
    </source>
</evidence>
<dbReference type="EMBL" id="JAVYII010000003">
    <property type="protein sequence ID" value="MDT9593060.1"/>
    <property type="molecule type" value="Genomic_DNA"/>
</dbReference>
<keyword evidence="3 6" id="KW-0378">Hydrolase</keyword>
<evidence type="ECO:0000256" key="2">
    <source>
        <dbReference type="ARBA" id="ARBA00022490"/>
    </source>
</evidence>
<comment type="caution">
    <text evidence="6">The sequence shown here is derived from an EMBL/GenBank/DDBJ whole genome shotgun (WGS) entry which is preliminary data.</text>
</comment>
<dbReference type="GO" id="GO:0016787">
    <property type="term" value="F:hydrolase activity"/>
    <property type="evidence" value="ECO:0007669"/>
    <property type="project" value="UniProtKB-KW"/>
</dbReference>
<keyword evidence="7" id="KW-1185">Reference proteome</keyword>
<dbReference type="InterPro" id="IPR021764">
    <property type="entry name" value="Enterochelin_esterase_N"/>
</dbReference>
<dbReference type="Gene3D" id="2.60.40.10">
    <property type="entry name" value="Immunoglobulins"/>
    <property type="match status" value="1"/>
</dbReference>
<dbReference type="PANTHER" id="PTHR48098">
    <property type="entry name" value="ENTEROCHELIN ESTERASE-RELATED"/>
    <property type="match status" value="1"/>
</dbReference>
<dbReference type="Pfam" id="PF00756">
    <property type="entry name" value="Esterase"/>
    <property type="match status" value="1"/>
</dbReference>
<dbReference type="Gene3D" id="3.40.50.1820">
    <property type="entry name" value="alpha/beta hydrolase"/>
    <property type="match status" value="1"/>
</dbReference>
<dbReference type="Proteomes" id="UP001268542">
    <property type="component" value="Unassembled WGS sequence"/>
</dbReference>
<proteinExistence type="inferred from homology"/>
<protein>
    <submittedName>
        <fullName evidence="6">Alpha/beta hydrolase-fold protein</fullName>
    </submittedName>
</protein>
<dbReference type="InterPro" id="IPR000801">
    <property type="entry name" value="Esterase-like"/>
</dbReference>
<organism evidence="6 7">
    <name type="scientific">Nocardioides imazamoxiresistens</name>
    <dbReference type="NCBI Taxonomy" id="3231893"/>
    <lineage>
        <taxon>Bacteria</taxon>
        <taxon>Bacillati</taxon>
        <taxon>Actinomycetota</taxon>
        <taxon>Actinomycetes</taxon>
        <taxon>Propionibacteriales</taxon>
        <taxon>Nocardioidaceae</taxon>
        <taxon>Nocardioides</taxon>
    </lineage>
</organism>
<dbReference type="PANTHER" id="PTHR48098:SF3">
    <property type="entry name" value="IRON(III) ENTEROBACTIN ESTERASE"/>
    <property type="match status" value="1"/>
</dbReference>
<dbReference type="InterPro" id="IPR029058">
    <property type="entry name" value="AB_hydrolase_fold"/>
</dbReference>
<dbReference type="RefSeq" id="WP_315732486.1">
    <property type="nucleotide sequence ID" value="NZ_JAVYII010000003.1"/>
</dbReference>
<accession>A0ABU3PV13</accession>
<sequence>MDQEMARRWLAAHGVGDPPPSPTIEALRAVADDPAAVEAFWARTTRTPLVERDPTSATHRLLTFVWRQQAPDAHGVEVVPLPRHVHATALTSGLMADHTGASMPLRRIGASDVWAATLRVRADLRTVYQLRELTGDPAAPRASIGTFDAHVDPLNPDRFPPPARVPVGDAAYTVPESVVELPDAPRRASLRGGPLSGRTHEESFTSVLFPSTRRVWVHVPEGYAADGPPLGVLVLHDGQHWMAHTDVAGTLDRRVAAGAAPLVLVAVESRRDLPGDLGCGEEFTRSVVEELLPGVRARWNVIDDPARTIVAGQSWGALNALFTGLRHPDVVGNVIAQSGSFWWGPDFGTGPEFHGGHGALMHEIATRPRLPLRVHLEVGLLEGDQVPVNRHLRDVLLAKGYDTGYAEFHGQHSWLCWQHGIVDALDSVTRDW</sequence>
<gene>
    <name evidence="6" type="ORF">RDV89_08275</name>
</gene>
<dbReference type="InterPro" id="IPR050583">
    <property type="entry name" value="Mycobacterial_A85_antigen"/>
</dbReference>
<dbReference type="SUPFAM" id="SSF81296">
    <property type="entry name" value="E set domains"/>
    <property type="match status" value="1"/>
</dbReference>